<evidence type="ECO:0008006" key="3">
    <source>
        <dbReference type="Google" id="ProtNLM"/>
    </source>
</evidence>
<dbReference type="PANTHER" id="PTHR47165">
    <property type="entry name" value="OS03G0429900 PROTEIN"/>
    <property type="match status" value="1"/>
</dbReference>
<gene>
    <name evidence="2" type="ORF">Tci_026554</name>
</gene>
<keyword evidence="1" id="KW-0175">Coiled coil</keyword>
<evidence type="ECO:0000313" key="2">
    <source>
        <dbReference type="EMBL" id="GEU54576.1"/>
    </source>
</evidence>
<accession>A0A6L2KZC3</accession>
<dbReference type="PANTHER" id="PTHR47165:SF4">
    <property type="entry name" value="OS03G0429900 PROTEIN"/>
    <property type="match status" value="1"/>
</dbReference>
<name>A0A6L2KZC3_TANCI</name>
<dbReference type="AlphaFoldDB" id="A0A6L2KZC3"/>
<proteinExistence type="predicted"/>
<dbReference type="SUPFAM" id="SSF50249">
    <property type="entry name" value="Nucleic acid-binding proteins"/>
    <property type="match status" value="1"/>
</dbReference>
<reference evidence="2" key="1">
    <citation type="journal article" date="2019" name="Sci. Rep.">
        <title>Draft genome of Tanacetum cinerariifolium, the natural source of mosquito coil.</title>
        <authorList>
            <person name="Yamashiro T."/>
            <person name="Shiraishi A."/>
            <person name="Satake H."/>
            <person name="Nakayama K."/>
        </authorList>
    </citation>
    <scope>NUCLEOTIDE SEQUENCE</scope>
</reference>
<comment type="caution">
    <text evidence="2">The sequence shown here is derived from an EMBL/GenBank/DDBJ whole genome shotgun (WGS) entry which is preliminary data.</text>
</comment>
<protein>
    <recommendedName>
        <fullName evidence="3">Replication protein A 70 kDa DNA-binding subunit B</fullName>
    </recommendedName>
</protein>
<organism evidence="2">
    <name type="scientific">Tanacetum cinerariifolium</name>
    <name type="common">Dalmatian daisy</name>
    <name type="synonym">Chrysanthemum cinerariifolium</name>
    <dbReference type="NCBI Taxonomy" id="118510"/>
    <lineage>
        <taxon>Eukaryota</taxon>
        <taxon>Viridiplantae</taxon>
        <taxon>Streptophyta</taxon>
        <taxon>Embryophyta</taxon>
        <taxon>Tracheophyta</taxon>
        <taxon>Spermatophyta</taxon>
        <taxon>Magnoliopsida</taxon>
        <taxon>eudicotyledons</taxon>
        <taxon>Gunneridae</taxon>
        <taxon>Pentapetalae</taxon>
        <taxon>asterids</taxon>
        <taxon>campanulids</taxon>
        <taxon>Asterales</taxon>
        <taxon>Asteraceae</taxon>
        <taxon>Asteroideae</taxon>
        <taxon>Anthemideae</taxon>
        <taxon>Anthemidinae</taxon>
        <taxon>Tanacetum</taxon>
    </lineage>
</organism>
<dbReference type="Gene3D" id="2.40.50.140">
    <property type="entry name" value="Nucleic acid-binding proteins"/>
    <property type="match status" value="1"/>
</dbReference>
<dbReference type="InterPro" id="IPR012340">
    <property type="entry name" value="NA-bd_OB-fold"/>
</dbReference>
<feature type="coiled-coil region" evidence="1">
    <location>
        <begin position="693"/>
        <end position="731"/>
    </location>
</feature>
<sequence>MSYIHPDAGDLYYQRMLLSHQRGCWSFQDIRMVNYVVYPTCRAICEAMGLLGDDTEWEGSLKEVASTATPSQLRILLAHIFTHCQVLNPLDLWKRTWNLMSNDIPYVASVSLDFGIPLPPEDLMSVLQNRTMEEASVTAICQQDKGKNILTEAEITNILRLEPQCKQTGLRDAEYFDQLLQLKKAYRFTGFSCEPTDSWERTLPTEITLSFGRYLQAEEIATTDFPEHYFNFAAYNELSDRLAAKNPTLTVGRIVTTGNATATRKTRRAIDIENLSGNTIGFTLWDEMALNFNVREYDSMGKLVIIAVSSCYINRYNGLPQKLLSILSAHKSVGIMKSAPHVDKNSKKSNPFQNARTMDHKQPKLTVNVNDGSATTSITCFSDQANTLTRDVNKVLAKLTDKNPFTLPPSLKELEGSMYARIKTYVPDGYTIRTYLRKPKPRQYTKRIKEQEELIDMLSDQLAEEKNTIKIKQTTILELKECLRKKDFENEHLKSKVSDFTMVQNLRTLNLTVEELSKARALAEEILKQRDEKNFDLEDKRMILAKNEFFEKVSSSAQKEYNDLLASNDVLKQRLEMKFKFLKHDTSLEKMIEMIKKEYESNILKIFIKSSTFETKNLKLVKEMGDKAKCFDEEKRVFETKISKLEKVLAQQVKDLDDVKTKLSNRTHKFEIYFTNLEKQNALIESQLASQNYTSLQKKNNNLRTSYNVLKEKYETSYEKLKKENIDLKMHYKRLFDSIKQKKVDSQVFTKSISKVYVSENIYTGTSLKPLFEKGIMETMPDIENMTLNEYLEYEVEKERRLWDNVQSRRSPNNYDEVDVDSFYQNKNKILNVAMFDEEADLTRDIKEPERLLVKDPYFTEIQVHSVITKPEPFIQTQQ</sequence>
<dbReference type="EMBL" id="BKCJ010003353">
    <property type="protein sequence ID" value="GEU54576.1"/>
    <property type="molecule type" value="Genomic_DNA"/>
</dbReference>
<evidence type="ECO:0000256" key="1">
    <source>
        <dbReference type="SAM" id="Coils"/>
    </source>
</evidence>